<accession>A0ACC1T8G8</accession>
<gene>
    <name evidence="1" type="ORF">NM688_g2448</name>
</gene>
<comment type="caution">
    <text evidence="1">The sequence shown here is derived from an EMBL/GenBank/DDBJ whole genome shotgun (WGS) entry which is preliminary data.</text>
</comment>
<dbReference type="EMBL" id="JANHOG010000310">
    <property type="protein sequence ID" value="KAJ3555668.1"/>
    <property type="molecule type" value="Genomic_DNA"/>
</dbReference>
<dbReference type="Proteomes" id="UP001148662">
    <property type="component" value="Unassembled WGS sequence"/>
</dbReference>
<evidence type="ECO:0000313" key="2">
    <source>
        <dbReference type="Proteomes" id="UP001148662"/>
    </source>
</evidence>
<reference evidence="1" key="1">
    <citation type="submission" date="2022-07" db="EMBL/GenBank/DDBJ databases">
        <title>Genome Sequence of Phlebia brevispora.</title>
        <authorList>
            <person name="Buettner E."/>
        </authorList>
    </citation>
    <scope>NUCLEOTIDE SEQUENCE</scope>
    <source>
        <strain evidence="1">MPL23</strain>
    </source>
</reference>
<evidence type="ECO:0000313" key="1">
    <source>
        <dbReference type="EMBL" id="KAJ3555668.1"/>
    </source>
</evidence>
<name>A0ACC1T8G8_9APHY</name>
<keyword evidence="2" id="KW-1185">Reference proteome</keyword>
<sequence length="107" mass="11876">MSWSAYGGWPPRVLFAAALAIADHEDIGLLDSYERHRARWIADLLRDANVNINLRVNLSVFRTSDDTAAVADQEDAKVDAAEKEARRTLPVIHPVVDGRLKDVAPTK</sequence>
<protein>
    <submittedName>
        <fullName evidence="1">Uncharacterized protein</fullName>
    </submittedName>
</protein>
<organism evidence="1 2">
    <name type="scientific">Phlebia brevispora</name>
    <dbReference type="NCBI Taxonomy" id="194682"/>
    <lineage>
        <taxon>Eukaryota</taxon>
        <taxon>Fungi</taxon>
        <taxon>Dikarya</taxon>
        <taxon>Basidiomycota</taxon>
        <taxon>Agaricomycotina</taxon>
        <taxon>Agaricomycetes</taxon>
        <taxon>Polyporales</taxon>
        <taxon>Meruliaceae</taxon>
        <taxon>Phlebia</taxon>
    </lineage>
</organism>
<proteinExistence type="predicted"/>